<dbReference type="Gene3D" id="3.80.30.20">
    <property type="entry name" value="tm_1862 like domain"/>
    <property type="match status" value="1"/>
</dbReference>
<evidence type="ECO:0000313" key="10">
    <source>
        <dbReference type="EMBL" id="MBK7424453.1"/>
    </source>
</evidence>
<dbReference type="GO" id="GO:0051539">
    <property type="term" value="F:4 iron, 4 sulfur cluster binding"/>
    <property type="evidence" value="ECO:0007669"/>
    <property type="project" value="UniProtKB-KW"/>
</dbReference>
<reference evidence="10" key="1">
    <citation type="submission" date="2020-10" db="EMBL/GenBank/DDBJ databases">
        <title>Connecting structure to function with the recovery of over 1000 high-quality activated sludge metagenome-assembled genomes encoding full-length rRNA genes using long-read sequencing.</title>
        <authorList>
            <person name="Singleton C.M."/>
            <person name="Petriglieri F."/>
            <person name="Kristensen J.M."/>
            <person name="Kirkegaard R.H."/>
            <person name="Michaelsen T.Y."/>
            <person name="Andersen M.H."/>
            <person name="Karst S.M."/>
            <person name="Dueholm M.S."/>
            <person name="Nielsen P.H."/>
            <person name="Albertsen M."/>
        </authorList>
    </citation>
    <scope>NUCLEOTIDE SEQUENCE</scope>
    <source>
        <strain evidence="10">EsbW_18-Q3-R4-48_MAXAC.044</strain>
    </source>
</reference>
<dbReference type="SUPFAM" id="SSF51366">
    <property type="entry name" value="Ribulose-phoshate binding barrel"/>
    <property type="match status" value="1"/>
</dbReference>
<evidence type="ECO:0000256" key="5">
    <source>
        <dbReference type="ARBA" id="ARBA00022723"/>
    </source>
</evidence>
<organism evidence="10 11">
    <name type="scientific">Candidatus Propionivibrio dominans</name>
    <dbReference type="NCBI Taxonomy" id="2954373"/>
    <lineage>
        <taxon>Bacteria</taxon>
        <taxon>Pseudomonadati</taxon>
        <taxon>Pseudomonadota</taxon>
        <taxon>Betaproteobacteria</taxon>
        <taxon>Rhodocyclales</taxon>
        <taxon>Rhodocyclaceae</taxon>
        <taxon>Propionivibrio</taxon>
    </lineage>
</organism>
<dbReference type="Pfam" id="PF04055">
    <property type="entry name" value="Radical_SAM"/>
    <property type="match status" value="1"/>
</dbReference>
<dbReference type="InterPro" id="IPR006158">
    <property type="entry name" value="Cobalamin-bd"/>
</dbReference>
<comment type="caution">
    <text evidence="10">The sequence shown here is derived from an EMBL/GenBank/DDBJ whole genome shotgun (WGS) entry which is preliminary data.</text>
</comment>
<keyword evidence="5" id="KW-0479">Metal-binding</keyword>
<dbReference type="SUPFAM" id="SSF102114">
    <property type="entry name" value="Radical SAM enzymes"/>
    <property type="match status" value="1"/>
</dbReference>
<evidence type="ECO:0000256" key="1">
    <source>
        <dbReference type="ARBA" id="ARBA00001966"/>
    </source>
</evidence>
<dbReference type="PANTHER" id="PTHR43409">
    <property type="entry name" value="ANAEROBIC MAGNESIUM-PROTOPORPHYRIN IX MONOMETHYL ESTER CYCLASE-RELATED"/>
    <property type="match status" value="1"/>
</dbReference>
<dbReference type="InterPro" id="IPR007197">
    <property type="entry name" value="rSAM"/>
</dbReference>
<dbReference type="GO" id="GO:0046872">
    <property type="term" value="F:metal ion binding"/>
    <property type="evidence" value="ECO:0007669"/>
    <property type="project" value="UniProtKB-KW"/>
</dbReference>
<sequence length="530" mass="59281">MADKLNALNAFQFRNPKFLLMYSALQFGPEEMAKPDGSLSLPYLAGAIRDAGYDVKILDVSVGDKDDPIEESFFNTRMLPSGLIRCGMTPEQITRQMADFDVIGVSSIFTTQTTMVLDLIRLAKQTHPGKLVIAGGVNARNLRDRFFNAGADIIVLSEAERIIVQIAEALRGKMRLTDVPGIAFRGEDGKEIVNKAGRPIENLDELPLPAWDLLPLKKYWDLSRPHGGQFPEGARIQYASLQTSRGCPFQCLYCHISKEVDGEVAGPVGNFRMKSIDRVLKELQTLKDLGAQYIFFEDDSLFAKKKRAYTLFESVAEMGLHLSDVNGINIVHLLKNFNGHLDIDTEFLEILSTAGFHMLHLPFESANQRLVDKYSSGKWNMNHMDTNKLIKECHRADIMTAGNYMIGYPDETLAEIHKTILMAKMHVEQGMNHAALFAVCPFPGTKIFDMVIQNGQLDPDFDTDQMKWTKSVLKGLAVPAETLEHLRQLAWLTVNSTEFVNYKIGMRVNQPELDLPSSMPAVAPTQLAVL</sequence>
<evidence type="ECO:0000259" key="8">
    <source>
        <dbReference type="PROSITE" id="PS51332"/>
    </source>
</evidence>
<dbReference type="Gene3D" id="3.40.50.280">
    <property type="entry name" value="Cobalamin-binding domain"/>
    <property type="match status" value="1"/>
</dbReference>
<dbReference type="InterPro" id="IPR006638">
    <property type="entry name" value="Elp3/MiaA/NifB-like_rSAM"/>
</dbReference>
<dbReference type="GO" id="GO:0031419">
    <property type="term" value="F:cobalamin binding"/>
    <property type="evidence" value="ECO:0007669"/>
    <property type="project" value="InterPro"/>
</dbReference>
<dbReference type="SFLD" id="SFLDS00029">
    <property type="entry name" value="Radical_SAM"/>
    <property type="match status" value="1"/>
</dbReference>
<dbReference type="SMART" id="SM00729">
    <property type="entry name" value="Elp3"/>
    <property type="match status" value="1"/>
</dbReference>
<protein>
    <submittedName>
        <fullName evidence="10">B12-binding domain-containing radical SAM protein</fullName>
    </submittedName>
</protein>
<dbReference type="InterPro" id="IPR051198">
    <property type="entry name" value="BchE-like"/>
</dbReference>
<feature type="domain" description="B12-binding" evidence="8">
    <location>
        <begin position="16"/>
        <end position="177"/>
    </location>
</feature>
<comment type="cofactor">
    <cofactor evidence="1">
        <name>[4Fe-4S] cluster</name>
        <dbReference type="ChEBI" id="CHEBI:49883"/>
    </cofactor>
</comment>
<dbReference type="InterPro" id="IPR034466">
    <property type="entry name" value="Methyltransferase_Class_B"/>
</dbReference>
<keyword evidence="3" id="KW-0808">Transferase</keyword>
<dbReference type="Proteomes" id="UP000886602">
    <property type="component" value="Unassembled WGS sequence"/>
</dbReference>
<dbReference type="PROSITE" id="PS51332">
    <property type="entry name" value="B12_BINDING"/>
    <property type="match status" value="1"/>
</dbReference>
<evidence type="ECO:0000256" key="7">
    <source>
        <dbReference type="ARBA" id="ARBA00023014"/>
    </source>
</evidence>
<accession>A0A9D7FEH9</accession>
<keyword evidence="4" id="KW-0949">S-adenosyl-L-methionine</keyword>
<dbReference type="GO" id="GO:0003824">
    <property type="term" value="F:catalytic activity"/>
    <property type="evidence" value="ECO:0007669"/>
    <property type="project" value="InterPro"/>
</dbReference>
<gene>
    <name evidence="10" type="ORF">IPJ48_15995</name>
</gene>
<dbReference type="Pfam" id="PF02310">
    <property type="entry name" value="B12-binding"/>
    <property type="match status" value="1"/>
</dbReference>
<dbReference type="SFLD" id="SFLDG01123">
    <property type="entry name" value="methyltransferase_(Class_B)"/>
    <property type="match status" value="1"/>
</dbReference>
<feature type="domain" description="Radical SAM core" evidence="9">
    <location>
        <begin position="231"/>
        <end position="481"/>
    </location>
</feature>
<name>A0A9D7FEH9_9RHOO</name>
<keyword evidence="7" id="KW-0411">Iron-sulfur</keyword>
<dbReference type="PROSITE" id="PS51918">
    <property type="entry name" value="RADICAL_SAM"/>
    <property type="match status" value="1"/>
</dbReference>
<evidence type="ECO:0000256" key="6">
    <source>
        <dbReference type="ARBA" id="ARBA00023004"/>
    </source>
</evidence>
<keyword evidence="6" id="KW-0408">Iron</keyword>
<dbReference type="SFLD" id="SFLDG01082">
    <property type="entry name" value="B12-binding_domain_containing"/>
    <property type="match status" value="1"/>
</dbReference>
<evidence type="ECO:0000313" key="11">
    <source>
        <dbReference type="Proteomes" id="UP000886602"/>
    </source>
</evidence>
<evidence type="ECO:0000256" key="3">
    <source>
        <dbReference type="ARBA" id="ARBA00022679"/>
    </source>
</evidence>
<dbReference type="AlphaFoldDB" id="A0A9D7FEH9"/>
<dbReference type="PANTHER" id="PTHR43409:SF7">
    <property type="entry name" value="BLL1977 PROTEIN"/>
    <property type="match status" value="1"/>
</dbReference>
<evidence type="ECO:0000259" key="9">
    <source>
        <dbReference type="PROSITE" id="PS51918"/>
    </source>
</evidence>
<dbReference type="CDD" id="cd02068">
    <property type="entry name" value="radical_SAM_B12_BD"/>
    <property type="match status" value="1"/>
</dbReference>
<evidence type="ECO:0000256" key="4">
    <source>
        <dbReference type="ARBA" id="ARBA00022691"/>
    </source>
</evidence>
<dbReference type="InterPro" id="IPR011060">
    <property type="entry name" value="RibuloseP-bd_barrel"/>
</dbReference>
<dbReference type="InterPro" id="IPR023404">
    <property type="entry name" value="rSAM_horseshoe"/>
</dbReference>
<dbReference type="CDD" id="cd01335">
    <property type="entry name" value="Radical_SAM"/>
    <property type="match status" value="1"/>
</dbReference>
<dbReference type="EMBL" id="JADJNC010000031">
    <property type="protein sequence ID" value="MBK7424453.1"/>
    <property type="molecule type" value="Genomic_DNA"/>
</dbReference>
<keyword evidence="2" id="KW-0489">Methyltransferase</keyword>
<proteinExistence type="predicted"/>
<dbReference type="InterPro" id="IPR058240">
    <property type="entry name" value="rSAM_sf"/>
</dbReference>
<evidence type="ECO:0000256" key="2">
    <source>
        <dbReference type="ARBA" id="ARBA00022603"/>
    </source>
</evidence>